<evidence type="ECO:0000313" key="3">
    <source>
        <dbReference type="Proteomes" id="UP000265520"/>
    </source>
</evidence>
<reference evidence="2 3" key="1">
    <citation type="journal article" date="2018" name="Front. Plant Sci.">
        <title>Red Clover (Trifolium pratense) and Zigzag Clover (T. medium) - A Picture of Genomic Similarities and Differences.</title>
        <authorList>
            <person name="Dluhosova J."/>
            <person name="Istvanek J."/>
            <person name="Nedelnik J."/>
            <person name="Repkova J."/>
        </authorList>
    </citation>
    <scope>NUCLEOTIDE SEQUENCE [LARGE SCALE GENOMIC DNA]</scope>
    <source>
        <strain evidence="3">cv. 10/8</strain>
        <tissue evidence="2">Leaf</tissue>
    </source>
</reference>
<accession>A0A392V2N0</accession>
<keyword evidence="3" id="KW-1185">Reference proteome</keyword>
<sequence>DLRKREEVNDAEKWNEEESEIEPEEGFEQRGEVRSPAETTVVRRRIRRKIIS</sequence>
<dbReference type="EMBL" id="LXQA011013510">
    <property type="protein sequence ID" value="MCI81215.1"/>
    <property type="molecule type" value="Genomic_DNA"/>
</dbReference>
<evidence type="ECO:0000256" key="1">
    <source>
        <dbReference type="SAM" id="MobiDB-lite"/>
    </source>
</evidence>
<protein>
    <submittedName>
        <fullName evidence="2">Uncharacterized protein</fullName>
    </submittedName>
</protein>
<proteinExistence type="predicted"/>
<name>A0A392V2N0_9FABA</name>
<dbReference type="AlphaFoldDB" id="A0A392V2N0"/>
<feature type="compositionally biased region" description="Acidic residues" evidence="1">
    <location>
        <begin position="17"/>
        <end position="26"/>
    </location>
</feature>
<dbReference type="Proteomes" id="UP000265520">
    <property type="component" value="Unassembled WGS sequence"/>
</dbReference>
<feature type="non-terminal residue" evidence="2">
    <location>
        <position position="1"/>
    </location>
</feature>
<feature type="region of interest" description="Disordered" evidence="1">
    <location>
        <begin position="1"/>
        <end position="38"/>
    </location>
</feature>
<feature type="compositionally biased region" description="Basic and acidic residues" evidence="1">
    <location>
        <begin position="1"/>
        <end position="16"/>
    </location>
</feature>
<comment type="caution">
    <text evidence="2">The sequence shown here is derived from an EMBL/GenBank/DDBJ whole genome shotgun (WGS) entry which is preliminary data.</text>
</comment>
<organism evidence="2 3">
    <name type="scientific">Trifolium medium</name>
    <dbReference type="NCBI Taxonomy" id="97028"/>
    <lineage>
        <taxon>Eukaryota</taxon>
        <taxon>Viridiplantae</taxon>
        <taxon>Streptophyta</taxon>
        <taxon>Embryophyta</taxon>
        <taxon>Tracheophyta</taxon>
        <taxon>Spermatophyta</taxon>
        <taxon>Magnoliopsida</taxon>
        <taxon>eudicotyledons</taxon>
        <taxon>Gunneridae</taxon>
        <taxon>Pentapetalae</taxon>
        <taxon>rosids</taxon>
        <taxon>fabids</taxon>
        <taxon>Fabales</taxon>
        <taxon>Fabaceae</taxon>
        <taxon>Papilionoideae</taxon>
        <taxon>50 kb inversion clade</taxon>
        <taxon>NPAAA clade</taxon>
        <taxon>Hologalegina</taxon>
        <taxon>IRL clade</taxon>
        <taxon>Trifolieae</taxon>
        <taxon>Trifolium</taxon>
    </lineage>
</organism>
<evidence type="ECO:0000313" key="2">
    <source>
        <dbReference type="EMBL" id="MCI81215.1"/>
    </source>
</evidence>